<evidence type="ECO:0008006" key="3">
    <source>
        <dbReference type="Google" id="ProtNLM"/>
    </source>
</evidence>
<reference evidence="2" key="3">
    <citation type="submission" date="2025-08" db="UniProtKB">
        <authorList>
            <consortium name="RefSeq"/>
        </authorList>
    </citation>
    <scope>IDENTIFICATION</scope>
    <source>
        <strain evidence="2">CBS 342.82</strain>
    </source>
</reference>
<protein>
    <recommendedName>
        <fullName evidence="3">Geranylgeranyl pyrophosphate synthetase</fullName>
    </recommendedName>
</protein>
<organism evidence="2">
    <name type="scientific">Dissoconium aciculare CBS 342.82</name>
    <dbReference type="NCBI Taxonomy" id="1314786"/>
    <lineage>
        <taxon>Eukaryota</taxon>
        <taxon>Fungi</taxon>
        <taxon>Dikarya</taxon>
        <taxon>Ascomycota</taxon>
        <taxon>Pezizomycotina</taxon>
        <taxon>Dothideomycetes</taxon>
        <taxon>Dothideomycetidae</taxon>
        <taxon>Mycosphaerellales</taxon>
        <taxon>Dissoconiaceae</taxon>
        <taxon>Dissoconium</taxon>
    </lineage>
</organism>
<dbReference type="GeneID" id="54366401"/>
<sequence length="611" mass="68882">MATAGVVEIARSDLIPSELSENATISQVQHLASYNWIEAPIPTIAIPGSPAQWLEVSSPKRLQKDSGLVYIAQNSARHPESPLEPLFRALQIERPDFDSSEVDIISDRNNFRKLLSFVDPKTSRNGLENFTIKAEIIGSAVLLCRDEAVVQETIGPDEFRGYGHEFEKSYTTNPIVESTGHHRIIGYQFGNLSWIIRHETDGFVQDLHASEGSAQNADILSLMKNLAISPSNTPVKAFPGSKLTLKLCGQAVPLGSTLEIKTRVAHKQISIDEVAPQLWLSQTPYLVRAYHNKGTFQVPEVKDVRAEIRAWERNHQTQLKMLAGLTVKIIEMVKKFKQATIQYRTDTNTLTIRSEMHATMLPKDLYLVWDEHIPFRISVKADKEAPEKIPVVNFEKKLADTTIRIGDKSYEIPLGKFPVLQSFVVAERQKSVTTVITHQQIPLFDIALEGVTSGFRQCIRRLGSDLNSYQQLCVTYDNLGVDVLEGQSLGNIFSNIKAVNQNPADETKRNKRLARDSVFRLIYYLLKAESFSKGIESNKIYNAVIFVVSHPRTFRHKARCIARVAYDFRMCPSAKQSATLNKWDKNEDPDDVDCTTDSDISDFYYYDSSDS</sequence>
<dbReference type="OrthoDB" id="420564at2759"/>
<evidence type="ECO:0000313" key="1">
    <source>
        <dbReference type="Proteomes" id="UP000504637"/>
    </source>
</evidence>
<dbReference type="Proteomes" id="UP000504637">
    <property type="component" value="Unplaced"/>
</dbReference>
<name>A0A6J3LQ95_9PEZI</name>
<accession>A0A6J3LQ95</accession>
<dbReference type="PANTHER" id="PTHR35179">
    <property type="entry name" value="PROTEIN CBG02620"/>
    <property type="match status" value="1"/>
</dbReference>
<evidence type="ECO:0000313" key="2">
    <source>
        <dbReference type="RefSeq" id="XP_033454849.1"/>
    </source>
</evidence>
<keyword evidence="1" id="KW-1185">Reference proteome</keyword>
<reference evidence="2" key="2">
    <citation type="submission" date="2020-04" db="EMBL/GenBank/DDBJ databases">
        <authorList>
            <consortium name="NCBI Genome Project"/>
        </authorList>
    </citation>
    <scope>NUCLEOTIDE SEQUENCE</scope>
    <source>
        <strain evidence="2">CBS 342.82</strain>
    </source>
</reference>
<reference evidence="2" key="1">
    <citation type="submission" date="2020-01" db="EMBL/GenBank/DDBJ databases">
        <authorList>
            <consortium name="DOE Joint Genome Institute"/>
            <person name="Haridas S."/>
            <person name="Albert R."/>
            <person name="Binder M."/>
            <person name="Bloem J."/>
            <person name="Labutti K."/>
            <person name="Salamov A."/>
            <person name="Andreopoulos B."/>
            <person name="Baker S.E."/>
            <person name="Barry K."/>
            <person name="Bills G."/>
            <person name="Bluhm B.H."/>
            <person name="Cannon C."/>
            <person name="Castanera R."/>
            <person name="Culley D.E."/>
            <person name="Daum C."/>
            <person name="Ezra D."/>
            <person name="Gonzalez J.B."/>
            <person name="Henrissat B."/>
            <person name="Kuo A."/>
            <person name="Liang C."/>
            <person name="Lipzen A."/>
            <person name="Lutzoni F."/>
            <person name="Magnuson J."/>
            <person name="Mondo S."/>
            <person name="Nolan M."/>
            <person name="Ohm R."/>
            <person name="Pangilinan J."/>
            <person name="Park H.-J."/>
            <person name="Ramirez L."/>
            <person name="Alfaro M."/>
            <person name="Sun H."/>
            <person name="Tritt A."/>
            <person name="Yoshinaga Y."/>
            <person name="Zwiers L.-H."/>
            <person name="Turgeon B.G."/>
            <person name="Goodwin S.B."/>
            <person name="Spatafora J.W."/>
            <person name="Crous P.W."/>
            <person name="Grigoriev I.V."/>
        </authorList>
    </citation>
    <scope>NUCLEOTIDE SEQUENCE</scope>
    <source>
        <strain evidence="2">CBS 342.82</strain>
    </source>
</reference>
<dbReference type="RefSeq" id="XP_033454849.1">
    <property type="nucleotide sequence ID" value="XM_033608601.1"/>
</dbReference>
<dbReference type="AlphaFoldDB" id="A0A6J3LQ95"/>
<proteinExistence type="predicted"/>
<gene>
    <name evidence="2" type="ORF">K489DRAFT_435591</name>
</gene>
<dbReference type="PANTHER" id="PTHR35179:SF2">
    <property type="entry name" value="START DOMAIN-CONTAINING PROTEIN"/>
    <property type="match status" value="1"/>
</dbReference>